<dbReference type="EMBL" id="MVHV01000009">
    <property type="protein sequence ID" value="ORA82870.1"/>
    <property type="molecule type" value="Genomic_DNA"/>
</dbReference>
<keyword evidence="5" id="KW-1185">Reference proteome</keyword>
<dbReference type="SUPFAM" id="SSF50475">
    <property type="entry name" value="FMN-binding split barrel"/>
    <property type="match status" value="1"/>
</dbReference>
<dbReference type="InterPro" id="IPR002563">
    <property type="entry name" value="Flavin_Rdtase-like_dom"/>
</dbReference>
<dbReference type="Gene3D" id="2.30.110.10">
    <property type="entry name" value="Electron Transport, Fmn-binding Protein, Chain A"/>
    <property type="match status" value="1"/>
</dbReference>
<dbReference type="GO" id="GO:0004497">
    <property type="term" value="F:monooxygenase activity"/>
    <property type="evidence" value="ECO:0007669"/>
    <property type="project" value="UniProtKB-KW"/>
</dbReference>
<evidence type="ECO:0000313" key="5">
    <source>
        <dbReference type="Proteomes" id="UP000243140"/>
    </source>
</evidence>
<sequence length="176" mass="18951">MGRPTDSTWFRQVLGQYPTGVCAVTATQADGSRTGFVVGSFTSVSLDPPLVAFFPAKSSTSWPKIERVGRFCINVLSESQAHLCRRFAAKAEDKFAGMETRPAGSGSPILDGVVAWIDCDLYSVQEAGDHYVVIARVRELDVESPSLPLLFVQGAYGRFVPFSLVASDRRGALTGA</sequence>
<gene>
    <name evidence="4" type="ORF">BST29_10665</name>
</gene>
<dbReference type="Pfam" id="PF01613">
    <property type="entry name" value="Flavin_Reduct"/>
    <property type="match status" value="1"/>
</dbReference>
<dbReference type="PANTHER" id="PTHR30466">
    <property type="entry name" value="FLAVIN REDUCTASE"/>
    <property type="match status" value="1"/>
</dbReference>
<feature type="domain" description="Flavin reductase like" evidence="3">
    <location>
        <begin position="14"/>
        <end position="158"/>
    </location>
</feature>
<dbReference type="PANTHER" id="PTHR30466:SF11">
    <property type="entry name" value="FLAVIN-DEPENDENT MONOOXYGENASE, REDUCTASE SUBUNIT HSAB"/>
    <property type="match status" value="1"/>
</dbReference>
<evidence type="ECO:0000259" key="3">
    <source>
        <dbReference type="SMART" id="SM00903"/>
    </source>
</evidence>
<dbReference type="Proteomes" id="UP000243140">
    <property type="component" value="Unassembled WGS sequence"/>
</dbReference>
<dbReference type="InterPro" id="IPR012349">
    <property type="entry name" value="Split_barrel_FMN-bd"/>
</dbReference>
<comment type="caution">
    <text evidence="4">The sequence shown here is derived from an EMBL/GenBank/DDBJ whole genome shotgun (WGS) entry which is preliminary data.</text>
</comment>
<protein>
    <submittedName>
        <fullName evidence="4">Monooxygenase</fullName>
    </submittedName>
</protein>
<name>A0ABX3SSD6_MYCMA</name>
<evidence type="ECO:0000256" key="2">
    <source>
        <dbReference type="ARBA" id="ARBA00023002"/>
    </source>
</evidence>
<evidence type="ECO:0000313" key="4">
    <source>
        <dbReference type="EMBL" id="ORA82870.1"/>
    </source>
</evidence>
<proteinExistence type="inferred from homology"/>
<comment type="similarity">
    <text evidence="1">Belongs to the non-flavoprotein flavin reductase family.</text>
</comment>
<organism evidence="4 5">
    <name type="scientific">Mycobacterium malmoense</name>
    <dbReference type="NCBI Taxonomy" id="1780"/>
    <lineage>
        <taxon>Bacteria</taxon>
        <taxon>Bacillati</taxon>
        <taxon>Actinomycetota</taxon>
        <taxon>Actinomycetes</taxon>
        <taxon>Mycobacteriales</taxon>
        <taxon>Mycobacteriaceae</taxon>
        <taxon>Mycobacterium</taxon>
    </lineage>
</organism>
<keyword evidence="2" id="KW-0560">Oxidoreductase</keyword>
<reference evidence="4 5" key="1">
    <citation type="submission" date="2017-02" db="EMBL/GenBank/DDBJ databases">
        <title>The new phylogeny of genus Mycobacterium.</title>
        <authorList>
            <person name="Tortoli E."/>
            <person name="Trovato A."/>
            <person name="Cirillo D.M."/>
        </authorList>
    </citation>
    <scope>NUCLEOTIDE SEQUENCE [LARGE SCALE GENOMIC DNA]</scope>
    <source>
        <strain evidence="4 5">IP1130001</strain>
    </source>
</reference>
<evidence type="ECO:0000256" key="1">
    <source>
        <dbReference type="ARBA" id="ARBA00008898"/>
    </source>
</evidence>
<dbReference type="SMART" id="SM00903">
    <property type="entry name" value="Flavin_Reduct"/>
    <property type="match status" value="1"/>
</dbReference>
<keyword evidence="4" id="KW-0503">Monooxygenase</keyword>
<dbReference type="InterPro" id="IPR050268">
    <property type="entry name" value="NADH-dep_flavin_reductase"/>
</dbReference>
<accession>A0ABX3SSD6</accession>